<dbReference type="InterPro" id="IPR018211">
    <property type="entry name" value="ADH_Fe_CS"/>
</dbReference>
<evidence type="ECO:0000256" key="6">
    <source>
        <dbReference type="ARBA" id="ARBA00039147"/>
    </source>
</evidence>
<feature type="domain" description="Alcohol dehydrogenase iron-type/glycerol dehydrogenase GldA" evidence="12">
    <location>
        <begin position="7"/>
        <end position="146"/>
    </location>
</feature>
<keyword evidence="3" id="KW-0560">Oxidoreductase</keyword>
<dbReference type="Gene3D" id="1.20.1090.10">
    <property type="entry name" value="Dehydroquinate synthase-like - alpha domain"/>
    <property type="match status" value="1"/>
</dbReference>
<feature type="binding site" evidence="11">
    <location>
        <position position="117"/>
    </location>
    <ligand>
        <name>NAD(+)</name>
        <dbReference type="ChEBI" id="CHEBI:57540"/>
    </ligand>
</feature>
<gene>
    <name evidence="13" type="ORF">AKG39_00525</name>
</gene>
<evidence type="ECO:0000256" key="4">
    <source>
        <dbReference type="ARBA" id="ARBA00023027"/>
    </source>
</evidence>
<dbReference type="NCBIfam" id="NF006941">
    <property type="entry name" value="PRK09423.1"/>
    <property type="match status" value="1"/>
</dbReference>
<feature type="binding site" evidence="11">
    <location>
        <position position="123"/>
    </location>
    <ligand>
        <name>NAD(+)</name>
        <dbReference type="ChEBI" id="CHEBI:57540"/>
    </ligand>
</feature>
<dbReference type="Pfam" id="PF00465">
    <property type="entry name" value="Fe-ADH"/>
    <property type="match status" value="1"/>
</dbReference>
<feature type="binding site" evidence="9">
    <location>
        <position position="163"/>
    </location>
    <ligand>
        <name>glycerol</name>
        <dbReference type="ChEBI" id="CHEBI:17754"/>
    </ligand>
</feature>
<dbReference type="PROSITE" id="PS00060">
    <property type="entry name" value="ADH_IRON_2"/>
    <property type="match status" value="1"/>
</dbReference>
<dbReference type="SUPFAM" id="SSF56796">
    <property type="entry name" value="Dehydroquinate synthase-like"/>
    <property type="match status" value="1"/>
</dbReference>
<evidence type="ECO:0000256" key="7">
    <source>
        <dbReference type="ARBA" id="ARBA00040132"/>
    </source>
</evidence>
<proteinExistence type="inferred from homology"/>
<dbReference type="PANTHER" id="PTHR43616">
    <property type="entry name" value="GLYCEROL DEHYDROGENASE"/>
    <property type="match status" value="1"/>
</dbReference>
<sequence>MKIMIFPSKYIQGDGAMNLLPEVMEKFGDKPFIVATKSMVETSKKLMGNKGKVVQFGGECSRSEIDRIKAIAKEFGATAIAAVGGGKPIDASKVIADEMNIPVIVCATIAATDAPTSGCAVLYTEEGVYVEVLYQKRNPDVVLMDTDIILKAPTRFLISGMGDALATFFEANSCEHTRSLSEAFALRTKTTMALTKLCLDMLLKYGRQAVKDAENGIKSEAVEAIIEANALLSGIGFESGGLGSAHSIHNGLTVLPATHHLYHGEKVAFGTLTGLHLYDDLGIIDEVYDFCIDVGLPVTFEDLHIPNVTEEELKEVAESSYLYNFMSHEPVELSVEKVIAALKKTDKIGREKKAAKGK</sequence>
<dbReference type="AlphaFoldDB" id="A0A0L6U4X5"/>
<keyword evidence="14" id="KW-1185">Reference proteome</keyword>
<dbReference type="STRING" id="52689.AKG39_00525"/>
<evidence type="ECO:0000313" key="13">
    <source>
        <dbReference type="EMBL" id="KNZ43581.1"/>
    </source>
</evidence>
<evidence type="ECO:0000313" key="14">
    <source>
        <dbReference type="Proteomes" id="UP000036873"/>
    </source>
</evidence>
<accession>A0A0L6U4X5</accession>
<evidence type="ECO:0000256" key="10">
    <source>
        <dbReference type="PIRSR" id="PIRSR000112-2"/>
    </source>
</evidence>
<protein>
    <recommendedName>
        <fullName evidence="7">Glycerol dehydrogenase</fullName>
        <ecNumber evidence="6">1.1.1.6</ecNumber>
    </recommendedName>
</protein>
<keyword evidence="9" id="KW-0862">Zinc</keyword>
<evidence type="ECO:0000256" key="2">
    <source>
        <dbReference type="ARBA" id="ARBA00022723"/>
    </source>
</evidence>
<dbReference type="GO" id="GO:0008888">
    <property type="term" value="F:glycerol dehydrogenase (NAD+) activity"/>
    <property type="evidence" value="ECO:0007669"/>
    <property type="project" value="UniProtKB-EC"/>
</dbReference>
<comment type="pathway">
    <text evidence="5">Polyol metabolism; glycerol fermentation; glycerone phosphate from glycerol (oxidative route): step 1/2.</text>
</comment>
<keyword evidence="4 11" id="KW-0520">NAD</keyword>
<dbReference type="EMBL" id="LGYO01000002">
    <property type="protein sequence ID" value="KNZ43581.1"/>
    <property type="molecule type" value="Genomic_DNA"/>
</dbReference>
<comment type="cofactor">
    <cofactor evidence="9">
        <name>Zn(2+)</name>
        <dbReference type="ChEBI" id="CHEBI:29105"/>
    </cofactor>
    <text evidence="9">Binds 1 zinc ion per subunit.</text>
</comment>
<reference evidence="14" key="1">
    <citation type="submission" date="2015-07" db="EMBL/GenBank/DDBJ databases">
        <title>Draft genome sequence of Acetobacterium bakii DSM 8293, a potential psychrophilic chemical producer through syngas fermentation.</title>
        <authorList>
            <person name="Song Y."/>
            <person name="Hwang S."/>
            <person name="Cho B.-K."/>
        </authorList>
    </citation>
    <scope>NUCLEOTIDE SEQUENCE [LARGE SCALE GENOMIC DNA]</scope>
    <source>
        <strain evidence="14">DSM 8239</strain>
    </source>
</reference>
<feature type="binding site" evidence="9">
    <location>
        <position position="246"/>
    </location>
    <ligand>
        <name>glycerol</name>
        <dbReference type="ChEBI" id="CHEBI:17754"/>
    </ligand>
</feature>
<dbReference type="Proteomes" id="UP000036873">
    <property type="component" value="Unassembled WGS sequence"/>
</dbReference>
<keyword evidence="2 9" id="KW-0479">Metal-binding</keyword>
<evidence type="ECO:0000256" key="8">
    <source>
        <dbReference type="ARBA" id="ARBA00049006"/>
    </source>
</evidence>
<evidence type="ECO:0000256" key="1">
    <source>
        <dbReference type="ARBA" id="ARBA00007358"/>
    </source>
</evidence>
<evidence type="ECO:0000259" key="12">
    <source>
        <dbReference type="Pfam" id="PF00465"/>
    </source>
</evidence>
<organism evidence="13 14">
    <name type="scientific">Acetobacterium bakii</name>
    <dbReference type="NCBI Taxonomy" id="52689"/>
    <lineage>
        <taxon>Bacteria</taxon>
        <taxon>Bacillati</taxon>
        <taxon>Bacillota</taxon>
        <taxon>Clostridia</taxon>
        <taxon>Eubacteriales</taxon>
        <taxon>Eubacteriaceae</taxon>
        <taxon>Acetobacterium</taxon>
    </lineage>
</organism>
<dbReference type="OrthoDB" id="5198708at2"/>
<dbReference type="PIRSF" id="PIRSF000112">
    <property type="entry name" value="Glycerol_dehydrogenase"/>
    <property type="match status" value="1"/>
</dbReference>
<dbReference type="PANTHER" id="PTHR43616:SF5">
    <property type="entry name" value="GLYCEROL DEHYDROGENASE 1"/>
    <property type="match status" value="1"/>
</dbReference>
<evidence type="ECO:0000256" key="3">
    <source>
        <dbReference type="ARBA" id="ARBA00023002"/>
    </source>
</evidence>
<dbReference type="EC" id="1.1.1.6" evidence="6"/>
<comment type="catalytic activity">
    <reaction evidence="8">
        <text>glycerol + NAD(+) = dihydroxyacetone + NADH + H(+)</text>
        <dbReference type="Rhea" id="RHEA:13769"/>
        <dbReference type="ChEBI" id="CHEBI:15378"/>
        <dbReference type="ChEBI" id="CHEBI:16016"/>
        <dbReference type="ChEBI" id="CHEBI:17754"/>
        <dbReference type="ChEBI" id="CHEBI:57540"/>
        <dbReference type="ChEBI" id="CHEBI:57945"/>
        <dbReference type="EC" id="1.1.1.6"/>
    </reaction>
</comment>
<feature type="binding site" evidence="9">
    <location>
        <position position="263"/>
    </location>
    <ligand>
        <name>glycerol</name>
        <dbReference type="ChEBI" id="CHEBI:17754"/>
    </ligand>
</feature>
<dbReference type="PATRIC" id="fig|52689.4.peg.864"/>
<dbReference type="PROSITE" id="PS00913">
    <property type="entry name" value="ADH_IRON_1"/>
    <property type="match status" value="1"/>
</dbReference>
<feature type="binding site" evidence="11">
    <location>
        <begin position="86"/>
        <end position="90"/>
    </location>
    <ligand>
        <name>NAD(+)</name>
        <dbReference type="ChEBI" id="CHEBI:57540"/>
    </ligand>
</feature>
<dbReference type="GO" id="GO:0046872">
    <property type="term" value="F:metal ion binding"/>
    <property type="evidence" value="ECO:0007669"/>
    <property type="project" value="UniProtKB-KW"/>
</dbReference>
<evidence type="ECO:0000256" key="5">
    <source>
        <dbReference type="ARBA" id="ARBA00037918"/>
    </source>
</evidence>
<evidence type="ECO:0000256" key="9">
    <source>
        <dbReference type="PIRSR" id="PIRSR000112-1"/>
    </source>
</evidence>
<dbReference type="Gene3D" id="3.40.50.1970">
    <property type="match status" value="1"/>
</dbReference>
<evidence type="ECO:0000256" key="11">
    <source>
        <dbReference type="PIRSR" id="PIRSR000112-3"/>
    </source>
</evidence>
<comment type="similarity">
    <text evidence="1">Belongs to the iron-containing alcohol dehydrogenase family.</text>
</comment>
<name>A0A0L6U4X5_9FIRM</name>
<feature type="binding site" evidence="10">
    <location>
        <position position="113"/>
    </location>
    <ligand>
        <name>glycerol</name>
        <dbReference type="ChEBI" id="CHEBI:17754"/>
    </ligand>
</feature>
<dbReference type="CDD" id="cd08170">
    <property type="entry name" value="GlyDH"/>
    <property type="match status" value="1"/>
</dbReference>
<dbReference type="InterPro" id="IPR016205">
    <property type="entry name" value="Glycerol_DH"/>
</dbReference>
<comment type="caution">
    <text evidence="13">The sequence shown here is derived from an EMBL/GenBank/DDBJ whole genome shotgun (WGS) entry which is preliminary data.</text>
</comment>
<dbReference type="InterPro" id="IPR001670">
    <property type="entry name" value="ADH_Fe/GldA"/>
</dbReference>